<reference evidence="4" key="1">
    <citation type="submission" date="2017-03" db="EMBL/GenBank/DDBJ databases">
        <title>Phytopthora megakarya and P. palmivora, two closely related causual agents of cacao black pod achieved similar genome size and gene model numbers by different mechanisms.</title>
        <authorList>
            <person name="Ali S."/>
            <person name="Shao J."/>
            <person name="Larry D.J."/>
            <person name="Kronmiller B."/>
            <person name="Shen D."/>
            <person name="Strem M.D."/>
            <person name="Melnick R.L."/>
            <person name="Guiltinan M.J."/>
            <person name="Tyler B.M."/>
            <person name="Meinhardt L.W."/>
            <person name="Bailey B.A."/>
        </authorList>
    </citation>
    <scope>NUCLEOTIDE SEQUENCE [LARGE SCALE GENOMIC DNA]</scope>
    <source>
        <strain evidence="4">zdho120</strain>
    </source>
</reference>
<organism evidence="3 4">
    <name type="scientific">Phytophthora megakarya</name>
    <dbReference type="NCBI Taxonomy" id="4795"/>
    <lineage>
        <taxon>Eukaryota</taxon>
        <taxon>Sar</taxon>
        <taxon>Stramenopiles</taxon>
        <taxon>Oomycota</taxon>
        <taxon>Peronosporomycetes</taxon>
        <taxon>Peronosporales</taxon>
        <taxon>Peronosporaceae</taxon>
        <taxon>Phytophthora</taxon>
    </lineage>
</organism>
<dbReference type="STRING" id="4795.A0A225UVZ1"/>
<sequence>MLGSDFQGDVLSFDGTAKPSTKKGSCGCGLWQLPGWKVLKAKGFLLEHVTVNDAEYHGLLKGLEMAIEMRLKDLVAVGDSRIVIQQVQRLINCNQPHLQKHLVKVELLTEKFGSLRLEHLKPEYNQAADYLTTKTLILDKSWDVTDTAEIAHLEHVSKIAEKIMKVEDSELKTGVDPTSGETLSRDVEQPTAESVPLTKPARVSNAFQKPSRIHFEGPTQTLWNSKLNDGDAFKYTRTQMKIKDFLKEDFETFSPRRLRKVAKVADLFLARLVIARGTFRMSPDSTFQKHSGTVSYIMVTKTSKEVTKASPGPIRGYVHNSMGLAYVEHFVKECVDCASGKEKPPNAGPSPWNIEPRQPFEVVSMEFVTDMPKSDRGNMFLLLFQDMFSGYVICKPMDSTTAED</sequence>
<feature type="domain" description="RNase H type-1" evidence="2">
    <location>
        <begin position="13"/>
        <end position="133"/>
    </location>
</feature>
<dbReference type="InterPro" id="IPR002156">
    <property type="entry name" value="RNaseH_domain"/>
</dbReference>
<dbReference type="PANTHER" id="PTHR37984:SF5">
    <property type="entry name" value="PROTEIN NYNRIN-LIKE"/>
    <property type="match status" value="1"/>
</dbReference>
<comment type="caution">
    <text evidence="3">The sequence shown here is derived from an EMBL/GenBank/DDBJ whole genome shotgun (WGS) entry which is preliminary data.</text>
</comment>
<evidence type="ECO:0000256" key="1">
    <source>
        <dbReference type="SAM" id="MobiDB-lite"/>
    </source>
</evidence>
<dbReference type="PANTHER" id="PTHR37984">
    <property type="entry name" value="PROTEIN CBG26694"/>
    <property type="match status" value="1"/>
</dbReference>
<feature type="region of interest" description="Disordered" evidence="1">
    <location>
        <begin position="171"/>
        <end position="195"/>
    </location>
</feature>
<keyword evidence="4" id="KW-1185">Reference proteome</keyword>
<dbReference type="GO" id="GO:0004523">
    <property type="term" value="F:RNA-DNA hybrid ribonuclease activity"/>
    <property type="evidence" value="ECO:0007669"/>
    <property type="project" value="InterPro"/>
</dbReference>
<dbReference type="SUPFAM" id="SSF53098">
    <property type="entry name" value="Ribonuclease H-like"/>
    <property type="match status" value="2"/>
</dbReference>
<dbReference type="CDD" id="cd09279">
    <property type="entry name" value="RNase_HI_like"/>
    <property type="match status" value="1"/>
</dbReference>
<dbReference type="Gene3D" id="3.30.420.10">
    <property type="entry name" value="Ribonuclease H-like superfamily/Ribonuclease H"/>
    <property type="match status" value="2"/>
</dbReference>
<accession>A0A225UVZ1</accession>
<name>A0A225UVZ1_9STRA</name>
<evidence type="ECO:0000313" key="4">
    <source>
        <dbReference type="Proteomes" id="UP000198211"/>
    </source>
</evidence>
<proteinExistence type="predicted"/>
<dbReference type="InterPro" id="IPR036397">
    <property type="entry name" value="RNaseH_sf"/>
</dbReference>
<feature type="non-terminal residue" evidence="3">
    <location>
        <position position="404"/>
    </location>
</feature>
<dbReference type="InterPro" id="IPR050951">
    <property type="entry name" value="Retrovirus_Pol_polyprotein"/>
</dbReference>
<evidence type="ECO:0000259" key="2">
    <source>
        <dbReference type="Pfam" id="PF13456"/>
    </source>
</evidence>
<gene>
    <name evidence="3" type="ORF">PHMEG_00032443</name>
</gene>
<dbReference type="InterPro" id="IPR012337">
    <property type="entry name" value="RNaseH-like_sf"/>
</dbReference>
<dbReference type="GO" id="GO:0003676">
    <property type="term" value="F:nucleic acid binding"/>
    <property type="evidence" value="ECO:0007669"/>
    <property type="project" value="InterPro"/>
</dbReference>
<dbReference type="Pfam" id="PF13456">
    <property type="entry name" value="RVT_3"/>
    <property type="match status" value="1"/>
</dbReference>
<dbReference type="EMBL" id="NBNE01010836">
    <property type="protein sequence ID" value="OWY97111.1"/>
    <property type="molecule type" value="Genomic_DNA"/>
</dbReference>
<protein>
    <recommendedName>
        <fullName evidence="2">RNase H type-1 domain-containing protein</fullName>
    </recommendedName>
</protein>
<evidence type="ECO:0000313" key="3">
    <source>
        <dbReference type="EMBL" id="OWY97111.1"/>
    </source>
</evidence>
<dbReference type="AlphaFoldDB" id="A0A225UVZ1"/>
<dbReference type="Proteomes" id="UP000198211">
    <property type="component" value="Unassembled WGS sequence"/>
</dbReference>